<dbReference type="RefSeq" id="WP_115221908.1">
    <property type="nucleotide sequence ID" value="NZ_CAXYJE010000002.1"/>
</dbReference>
<evidence type="ECO:0000313" key="1">
    <source>
        <dbReference type="EMBL" id="STX43662.1"/>
    </source>
</evidence>
<reference evidence="1 2" key="1">
    <citation type="submission" date="2018-06" db="EMBL/GenBank/DDBJ databases">
        <authorList>
            <consortium name="Pathogen Informatics"/>
            <person name="Doyle S."/>
        </authorList>
    </citation>
    <scope>NUCLEOTIDE SEQUENCE [LARGE SCALE GENOMIC DNA]</scope>
    <source>
        <strain evidence="1 2">NCTC13292</strain>
    </source>
</reference>
<sequence length="71" mass="7757">MGLGFFDNKKPTINADEVRANIALINRFIGLLDKASDNPSNSQARDKLVDLGNKLGEALDQPDLTESKKLT</sequence>
<keyword evidence="2" id="KW-1185">Reference proteome</keyword>
<organism evidence="1 2">
    <name type="scientific">Legionella donaldsonii</name>
    <dbReference type="NCBI Taxonomy" id="45060"/>
    <lineage>
        <taxon>Bacteria</taxon>
        <taxon>Pseudomonadati</taxon>
        <taxon>Pseudomonadota</taxon>
        <taxon>Gammaproteobacteria</taxon>
        <taxon>Legionellales</taxon>
        <taxon>Legionellaceae</taxon>
        <taxon>Legionella</taxon>
    </lineage>
</organism>
<name>A0A378J7E5_9GAMM</name>
<dbReference type="AlphaFoldDB" id="A0A378J7E5"/>
<proteinExistence type="predicted"/>
<accession>A0A378J7E5</accession>
<dbReference type="Proteomes" id="UP000254677">
    <property type="component" value="Unassembled WGS sequence"/>
</dbReference>
<dbReference type="EMBL" id="UGOA01000001">
    <property type="protein sequence ID" value="STX43662.1"/>
    <property type="molecule type" value="Genomic_DNA"/>
</dbReference>
<dbReference type="OrthoDB" id="9868732at2"/>
<evidence type="ECO:0000313" key="2">
    <source>
        <dbReference type="Proteomes" id="UP000254677"/>
    </source>
</evidence>
<protein>
    <submittedName>
        <fullName evidence="1">Uncharacterized protein</fullName>
    </submittedName>
</protein>
<gene>
    <name evidence="1" type="ORF">NCTC13292_02314</name>
</gene>